<dbReference type="PANTHER" id="PTHR32208:SF21">
    <property type="entry name" value="LOW QUALITY PROTEIN: ALDEHYDE OXIDASE GLOX-LIKE"/>
    <property type="match status" value="1"/>
</dbReference>
<dbReference type="EMBL" id="BAABDI010000028">
    <property type="protein sequence ID" value="GAA3985825.1"/>
    <property type="molecule type" value="Genomic_DNA"/>
</dbReference>
<evidence type="ECO:0000313" key="2">
    <source>
        <dbReference type="EMBL" id="GAA3985825.1"/>
    </source>
</evidence>
<dbReference type="InterPro" id="IPR037293">
    <property type="entry name" value="Gal_Oxidase_central_sf"/>
</dbReference>
<accession>A0ABP7QPN2</accession>
<sequence length="471" mass="50009">MADGRWYPTNTSLLDGRVLVTAGLADECDNSRQNNVPDLWQNGTWFRLTGAARELPLYPMMFAASNGKVFCAGPNVDTGYLDPTGSGSWTMTGTTALGTSLGGTPGPGMQNGRRDAGTAVMYQPDRLLLIGGSGGYGSLNPDGSRQVGVTNTTELIELTTTGATFRPGPPMQYPRYHVNSTLLPDGSVLVTGGTTSAISPTDNFAVLPAERWLPPSTGYPDGRWVAAAAMQKPRLYRSTALLLPDGRVLSAGGGSGGGYSDQPNAELYSPWYLFNGARPELTTAPPIVGYQEQFQVATPSSAAISRVTLVRLSSVTHSFNMNQRFLELSFAPAGATNLTVTAPVNANCPPGQYLLFVLNSQGIPSVGRVITVDVNRCPPVVSFTETELSANSCQVVVRVRASGTNLGTSPRWFVDGVLQTVPAGQLFTDVVLDPSHQMVSYELEVTPPCGGQVSRVRGTIKRLIKTSPPPY</sequence>
<dbReference type="Gene3D" id="2.60.40.10">
    <property type="entry name" value="Immunoglobulins"/>
    <property type="match status" value="1"/>
</dbReference>
<dbReference type="RefSeq" id="WP_345126146.1">
    <property type="nucleotide sequence ID" value="NZ_BAABDI010000028.1"/>
</dbReference>
<feature type="domain" description="Galactose oxidase-like Early set" evidence="1">
    <location>
        <begin position="278"/>
        <end position="372"/>
    </location>
</feature>
<dbReference type="Pfam" id="PF09118">
    <property type="entry name" value="GO-like_E_set"/>
    <property type="match status" value="1"/>
</dbReference>
<keyword evidence="3" id="KW-1185">Reference proteome</keyword>
<protein>
    <recommendedName>
        <fullName evidence="1">Galactose oxidase-like Early set domain-containing protein</fullName>
    </recommendedName>
</protein>
<dbReference type="SUPFAM" id="SSF81296">
    <property type="entry name" value="E set domains"/>
    <property type="match status" value="1"/>
</dbReference>
<dbReference type="Gene3D" id="2.130.10.80">
    <property type="entry name" value="Galactose oxidase/kelch, beta-propeller"/>
    <property type="match status" value="1"/>
</dbReference>
<dbReference type="InterPro" id="IPR014756">
    <property type="entry name" value="Ig_E-set"/>
</dbReference>
<dbReference type="CDD" id="cd02851">
    <property type="entry name" value="E_set_GO_C"/>
    <property type="match status" value="1"/>
</dbReference>
<evidence type="ECO:0000259" key="1">
    <source>
        <dbReference type="Pfam" id="PF09118"/>
    </source>
</evidence>
<proteinExistence type="predicted"/>
<comment type="caution">
    <text evidence="2">The sequence shown here is derived from an EMBL/GenBank/DDBJ whole genome shotgun (WGS) entry which is preliminary data.</text>
</comment>
<evidence type="ECO:0000313" key="3">
    <source>
        <dbReference type="Proteomes" id="UP001501556"/>
    </source>
</evidence>
<dbReference type="PANTHER" id="PTHR32208">
    <property type="entry name" value="SECRETED PROTEIN-RELATED"/>
    <property type="match status" value="1"/>
</dbReference>
<dbReference type="InterPro" id="IPR015202">
    <property type="entry name" value="GO-like_E_set"/>
</dbReference>
<dbReference type="InterPro" id="IPR011043">
    <property type="entry name" value="Gal_Oxase/kelch_b-propeller"/>
</dbReference>
<dbReference type="InterPro" id="IPR013783">
    <property type="entry name" value="Ig-like_fold"/>
</dbReference>
<organism evidence="2 3">
    <name type="scientific">Hymenobacter antarcticus</name>
    <dbReference type="NCBI Taxonomy" id="486270"/>
    <lineage>
        <taxon>Bacteria</taxon>
        <taxon>Pseudomonadati</taxon>
        <taxon>Bacteroidota</taxon>
        <taxon>Cytophagia</taxon>
        <taxon>Cytophagales</taxon>
        <taxon>Hymenobacteraceae</taxon>
        <taxon>Hymenobacter</taxon>
    </lineage>
</organism>
<dbReference type="Proteomes" id="UP001501556">
    <property type="component" value="Unassembled WGS sequence"/>
</dbReference>
<dbReference type="SUPFAM" id="SSF50965">
    <property type="entry name" value="Galactose oxidase, central domain"/>
    <property type="match status" value="1"/>
</dbReference>
<gene>
    <name evidence="2" type="ORF">GCM10022407_33380</name>
</gene>
<name>A0ABP7QPN2_9BACT</name>
<reference evidence="3" key="1">
    <citation type="journal article" date="2019" name="Int. J. Syst. Evol. Microbiol.">
        <title>The Global Catalogue of Microorganisms (GCM) 10K type strain sequencing project: providing services to taxonomists for standard genome sequencing and annotation.</title>
        <authorList>
            <consortium name="The Broad Institute Genomics Platform"/>
            <consortium name="The Broad Institute Genome Sequencing Center for Infectious Disease"/>
            <person name="Wu L."/>
            <person name="Ma J."/>
        </authorList>
    </citation>
    <scope>NUCLEOTIDE SEQUENCE [LARGE SCALE GENOMIC DNA]</scope>
    <source>
        <strain evidence="3">JCM 17217</strain>
    </source>
</reference>